<sequence length="293" mass="32680">MASRRVFWLLFWHLGFLGYYKAYGIVVETDTKDVTANEFEEAFLSCKHNEGKEATRVEWKKITKTGVTFVYFEGSFVGDFKKRGERVQSSIRIKNVTRKDSGKYRCEISASTEHGQQIGEVIVSLLVLVPPAPPACEVPSSAMTGTVVELRCKENNGVPASKYRWYRNGVLLPESPALRSIKKERLPYIMNATTGTLLFNSVSKNDTGEYYCEADNKVGQPQKCSVKRMQVDDLNVGGIIAAVVIVALIIASCGLGVYYAQKKGYFSKAHSSARKNKAANSEKDFKHTKSFVI</sequence>
<evidence type="ECO:0000256" key="1">
    <source>
        <dbReference type="ARBA" id="ARBA00004251"/>
    </source>
</evidence>
<keyword evidence="8" id="KW-0965">Cell junction</keyword>
<evidence type="ECO:0000256" key="14">
    <source>
        <dbReference type="SAM" id="SignalP"/>
    </source>
</evidence>
<evidence type="ECO:0000313" key="16">
    <source>
        <dbReference type="Ensembl" id="ENSPMRP00000004200.1"/>
    </source>
</evidence>
<reference evidence="16" key="3">
    <citation type="submission" date="2025-09" db="UniProtKB">
        <authorList>
            <consortium name="Ensembl"/>
        </authorList>
    </citation>
    <scope>IDENTIFICATION</scope>
</reference>
<proteinExistence type="inferred from homology"/>
<evidence type="ECO:0000256" key="11">
    <source>
        <dbReference type="ARBA" id="ARBA00023157"/>
    </source>
</evidence>
<dbReference type="GO" id="GO:2000403">
    <property type="term" value="P:positive regulation of lymphocyte migration"/>
    <property type="evidence" value="ECO:0007669"/>
    <property type="project" value="Ensembl"/>
</dbReference>
<dbReference type="Ensembl" id="ENSPMRT00000004483.1">
    <property type="protein sequence ID" value="ENSPMRP00000004200.1"/>
    <property type="gene ID" value="ENSPMRG00000002876.1"/>
</dbReference>
<dbReference type="GO" id="GO:0005886">
    <property type="term" value="C:plasma membrane"/>
    <property type="evidence" value="ECO:0007669"/>
    <property type="project" value="UniProtKB-SubCell"/>
</dbReference>
<dbReference type="GO" id="GO:0071593">
    <property type="term" value="P:lymphocyte aggregation"/>
    <property type="evidence" value="ECO:0007669"/>
    <property type="project" value="Ensembl"/>
</dbReference>
<keyword evidence="9 13" id="KW-1133">Transmembrane helix</keyword>
<protein>
    <submittedName>
        <fullName evidence="16">Junctional adhesion molecule 2</fullName>
    </submittedName>
</protein>
<accession>A0A670HYD1</accession>
<comment type="subcellular location">
    <subcellularLocation>
        <location evidence="2">Cell junction</location>
        <location evidence="2">Tight junction</location>
    </subcellularLocation>
    <subcellularLocation>
        <location evidence="1">Cell membrane</location>
        <topology evidence="1">Single-pass type I membrane protein</topology>
    </subcellularLocation>
</comment>
<dbReference type="InterPro" id="IPR042625">
    <property type="entry name" value="JAM2"/>
</dbReference>
<dbReference type="InterPro" id="IPR007110">
    <property type="entry name" value="Ig-like_dom"/>
</dbReference>
<dbReference type="GeneTree" id="ENSGT00940000160634"/>
<dbReference type="Proteomes" id="UP000472272">
    <property type="component" value="Chromosome 4"/>
</dbReference>
<dbReference type="SUPFAM" id="SSF48726">
    <property type="entry name" value="Immunoglobulin"/>
    <property type="match status" value="2"/>
</dbReference>
<evidence type="ECO:0000256" key="7">
    <source>
        <dbReference type="ARBA" id="ARBA00022729"/>
    </source>
</evidence>
<dbReference type="InterPro" id="IPR003598">
    <property type="entry name" value="Ig_sub2"/>
</dbReference>
<evidence type="ECO:0000256" key="4">
    <source>
        <dbReference type="ARBA" id="ARBA00022427"/>
    </source>
</evidence>
<feature type="domain" description="Ig-like" evidence="15">
    <location>
        <begin position="24"/>
        <end position="124"/>
    </location>
</feature>
<dbReference type="GeneID" id="114596010"/>
<dbReference type="InterPro" id="IPR013783">
    <property type="entry name" value="Ig-like_fold"/>
</dbReference>
<name>A0A670HYD1_PODMU</name>
<organism evidence="16 17">
    <name type="scientific">Podarcis muralis</name>
    <name type="common">Wall lizard</name>
    <name type="synonym">Lacerta muralis</name>
    <dbReference type="NCBI Taxonomy" id="64176"/>
    <lineage>
        <taxon>Eukaryota</taxon>
        <taxon>Metazoa</taxon>
        <taxon>Chordata</taxon>
        <taxon>Craniata</taxon>
        <taxon>Vertebrata</taxon>
        <taxon>Euteleostomi</taxon>
        <taxon>Lepidosauria</taxon>
        <taxon>Squamata</taxon>
        <taxon>Bifurcata</taxon>
        <taxon>Unidentata</taxon>
        <taxon>Episquamata</taxon>
        <taxon>Laterata</taxon>
        <taxon>Lacertibaenia</taxon>
        <taxon>Lacertidae</taxon>
        <taxon>Podarcis</taxon>
    </lineage>
</organism>
<dbReference type="RefSeq" id="XP_028582798.1">
    <property type="nucleotide sequence ID" value="XM_028726965.1"/>
</dbReference>
<keyword evidence="10 13" id="KW-0472">Membrane</keyword>
<evidence type="ECO:0000256" key="10">
    <source>
        <dbReference type="ARBA" id="ARBA00023136"/>
    </source>
</evidence>
<keyword evidence="12" id="KW-0393">Immunoglobulin domain</keyword>
<keyword evidence="11" id="KW-1015">Disulfide bond</keyword>
<evidence type="ECO:0000256" key="6">
    <source>
        <dbReference type="ARBA" id="ARBA00022692"/>
    </source>
</evidence>
<dbReference type="InterPro" id="IPR003599">
    <property type="entry name" value="Ig_sub"/>
</dbReference>
<dbReference type="GO" id="GO:0044291">
    <property type="term" value="C:cell-cell contact zone"/>
    <property type="evidence" value="ECO:0007669"/>
    <property type="project" value="Ensembl"/>
</dbReference>
<dbReference type="PANTHER" id="PTHR44663">
    <property type="entry name" value="JUNCTIONAL ADHESION MOLECULE B"/>
    <property type="match status" value="1"/>
</dbReference>
<evidence type="ECO:0000256" key="12">
    <source>
        <dbReference type="ARBA" id="ARBA00023319"/>
    </source>
</evidence>
<reference evidence="16 17" key="1">
    <citation type="journal article" date="2019" name="Proc. Natl. Acad. Sci. U.S.A.">
        <title>Regulatory changes in pterin and carotenoid genes underlie balanced color polymorphisms in the wall lizard.</title>
        <authorList>
            <person name="Andrade P."/>
            <person name="Pinho C."/>
            <person name="Perez I de Lanuza G."/>
            <person name="Afonso S."/>
            <person name="Brejcha J."/>
            <person name="Rubin C.J."/>
            <person name="Wallerman O."/>
            <person name="Pereira P."/>
            <person name="Sabatino S.J."/>
            <person name="Bellati A."/>
            <person name="Pellitteri-Rosa D."/>
            <person name="Bosakova Z."/>
            <person name="Bunikis I."/>
            <person name="Carretero M.A."/>
            <person name="Feiner N."/>
            <person name="Marsik P."/>
            <person name="Pauperio F."/>
            <person name="Salvi D."/>
            <person name="Soler L."/>
            <person name="While G.M."/>
            <person name="Uller T."/>
            <person name="Font E."/>
            <person name="Andersson L."/>
            <person name="Carneiro M."/>
        </authorList>
    </citation>
    <scope>NUCLEOTIDE SEQUENCE</scope>
</reference>
<dbReference type="GO" id="GO:0097241">
    <property type="term" value="P:hematopoietic stem cell migration to bone marrow"/>
    <property type="evidence" value="ECO:0007669"/>
    <property type="project" value="Ensembl"/>
</dbReference>
<evidence type="ECO:0000256" key="13">
    <source>
        <dbReference type="SAM" id="Phobius"/>
    </source>
</evidence>
<keyword evidence="6 13" id="KW-0812">Transmembrane</keyword>
<dbReference type="SMART" id="SM00408">
    <property type="entry name" value="IGc2"/>
    <property type="match status" value="2"/>
</dbReference>
<dbReference type="Pfam" id="PF13927">
    <property type="entry name" value="Ig_3"/>
    <property type="match status" value="2"/>
</dbReference>
<dbReference type="PANTHER" id="PTHR44663:SF2">
    <property type="entry name" value="JUNCTIONAL ADHESION MOLECULE B"/>
    <property type="match status" value="1"/>
</dbReference>
<dbReference type="GO" id="GO:0009986">
    <property type="term" value="C:cell surface"/>
    <property type="evidence" value="ECO:0007669"/>
    <property type="project" value="Ensembl"/>
</dbReference>
<evidence type="ECO:0000256" key="9">
    <source>
        <dbReference type="ARBA" id="ARBA00022989"/>
    </source>
</evidence>
<dbReference type="CTD" id="58494"/>
<keyword evidence="5" id="KW-1003">Cell membrane</keyword>
<dbReference type="OMA" id="ASEYRWY"/>
<keyword evidence="17" id="KW-1185">Reference proteome</keyword>
<evidence type="ECO:0000259" key="15">
    <source>
        <dbReference type="PROSITE" id="PS50835"/>
    </source>
</evidence>
<dbReference type="FunFam" id="2.60.40.10:FF:000342">
    <property type="entry name" value="Junctional adhesion molecule A"/>
    <property type="match status" value="1"/>
</dbReference>
<dbReference type="GO" id="GO:0098636">
    <property type="term" value="C:protein complex involved in cell adhesion"/>
    <property type="evidence" value="ECO:0007669"/>
    <property type="project" value="Ensembl"/>
</dbReference>
<dbReference type="SMART" id="SM00409">
    <property type="entry name" value="IG"/>
    <property type="match status" value="2"/>
</dbReference>
<dbReference type="KEGG" id="pmua:114596010"/>
<dbReference type="AlphaFoldDB" id="A0A670HYD1"/>
<dbReference type="OrthoDB" id="10015491at2759"/>
<evidence type="ECO:0000256" key="5">
    <source>
        <dbReference type="ARBA" id="ARBA00022475"/>
    </source>
</evidence>
<feature type="signal peptide" evidence="14">
    <location>
        <begin position="1"/>
        <end position="24"/>
    </location>
</feature>
<feature type="domain" description="Ig-like" evidence="15">
    <location>
        <begin position="133"/>
        <end position="227"/>
    </location>
</feature>
<dbReference type="InterPro" id="IPR036179">
    <property type="entry name" value="Ig-like_dom_sf"/>
</dbReference>
<feature type="transmembrane region" description="Helical" evidence="13">
    <location>
        <begin position="236"/>
        <end position="260"/>
    </location>
</feature>
<comment type="similarity">
    <text evidence="3">Belongs to the immunoglobulin superfamily.</text>
</comment>
<keyword evidence="4" id="KW-0796">Tight junction</keyword>
<evidence type="ECO:0000256" key="8">
    <source>
        <dbReference type="ARBA" id="ARBA00022949"/>
    </source>
</evidence>
<dbReference type="GO" id="GO:0005923">
    <property type="term" value="C:bicellular tight junction"/>
    <property type="evidence" value="ECO:0007669"/>
    <property type="project" value="UniProtKB-SubCell"/>
</dbReference>
<dbReference type="GO" id="GO:0005178">
    <property type="term" value="F:integrin binding"/>
    <property type="evidence" value="ECO:0007669"/>
    <property type="project" value="Ensembl"/>
</dbReference>
<reference evidence="16" key="2">
    <citation type="submission" date="2025-08" db="UniProtKB">
        <authorList>
            <consortium name="Ensembl"/>
        </authorList>
    </citation>
    <scope>IDENTIFICATION</scope>
</reference>
<evidence type="ECO:0000256" key="3">
    <source>
        <dbReference type="ARBA" id="ARBA00008637"/>
    </source>
</evidence>
<dbReference type="Gene3D" id="2.60.40.10">
    <property type="entry name" value="Immunoglobulins"/>
    <property type="match status" value="2"/>
</dbReference>
<feature type="chain" id="PRO_5025604404" evidence="14">
    <location>
        <begin position="25"/>
        <end position="293"/>
    </location>
</feature>
<dbReference type="GO" id="GO:0050901">
    <property type="term" value="P:leukocyte tethering or rolling"/>
    <property type="evidence" value="ECO:0007669"/>
    <property type="project" value="Ensembl"/>
</dbReference>
<evidence type="ECO:0000256" key="2">
    <source>
        <dbReference type="ARBA" id="ARBA00004435"/>
    </source>
</evidence>
<gene>
    <name evidence="16" type="primary">JAM2</name>
</gene>
<evidence type="ECO:0000313" key="17">
    <source>
        <dbReference type="Proteomes" id="UP000472272"/>
    </source>
</evidence>
<dbReference type="PROSITE" id="PS50835">
    <property type="entry name" value="IG_LIKE"/>
    <property type="match status" value="2"/>
</dbReference>
<keyword evidence="7 14" id="KW-0732">Signal</keyword>